<comment type="caution">
    <text evidence="3">The sequence shown here is derived from an EMBL/GenBank/DDBJ whole genome shotgun (WGS) entry which is preliminary data.</text>
</comment>
<name>A0A813NXF1_9BILA</name>
<dbReference type="PANTHER" id="PTHR12187:SF11">
    <property type="entry name" value="PHOSPHATIDYLINOSITOL-3,4-BISPHOSPHATE 4-PHOSPHATASE"/>
    <property type="match status" value="1"/>
</dbReference>
<gene>
    <name evidence="5" type="ORF">JBS370_LOCUS2117</name>
    <name evidence="3" type="ORF">JXQ802_LOCUS1356</name>
    <name evidence="4" type="ORF">ZHD862_LOCUS1370</name>
</gene>
<dbReference type="InterPro" id="IPR039034">
    <property type="entry name" value="INPP4"/>
</dbReference>
<dbReference type="EMBL" id="CAJNOL010000015">
    <property type="protein sequence ID" value="CAF0745146.1"/>
    <property type="molecule type" value="Genomic_DNA"/>
</dbReference>
<dbReference type="PANTHER" id="PTHR12187">
    <property type="entry name" value="AGAP000124-PA"/>
    <property type="match status" value="1"/>
</dbReference>
<dbReference type="AlphaFoldDB" id="A0A813NXF1"/>
<evidence type="ECO:0000313" key="5">
    <source>
        <dbReference type="EMBL" id="CAF3566839.1"/>
    </source>
</evidence>
<evidence type="ECO:0000313" key="4">
    <source>
        <dbReference type="EMBL" id="CAF0780625.1"/>
    </source>
</evidence>
<dbReference type="Proteomes" id="UP000663836">
    <property type="component" value="Unassembled WGS sequence"/>
</dbReference>
<dbReference type="Proteomes" id="UP000663864">
    <property type="component" value="Unassembled WGS sequence"/>
</dbReference>
<dbReference type="EMBL" id="CAJNOT010000024">
    <property type="protein sequence ID" value="CAF0780625.1"/>
    <property type="molecule type" value="Genomic_DNA"/>
</dbReference>
<evidence type="ECO:0000256" key="2">
    <source>
        <dbReference type="ARBA" id="ARBA00023098"/>
    </source>
</evidence>
<dbReference type="GO" id="GO:0005737">
    <property type="term" value="C:cytoplasm"/>
    <property type="evidence" value="ECO:0007669"/>
    <property type="project" value="TreeGrafter"/>
</dbReference>
<evidence type="ECO:0000313" key="3">
    <source>
        <dbReference type="EMBL" id="CAF0745146.1"/>
    </source>
</evidence>
<proteinExistence type="predicted"/>
<keyword evidence="2" id="KW-0443">Lipid metabolism</keyword>
<accession>A0A813NXF1</accession>
<dbReference type="EMBL" id="CAJOBD010000079">
    <property type="protein sequence ID" value="CAF3566839.1"/>
    <property type="molecule type" value="Genomic_DNA"/>
</dbReference>
<protein>
    <submittedName>
        <fullName evidence="3">Uncharacterized protein</fullName>
    </submittedName>
</protein>
<dbReference type="GO" id="GO:0016316">
    <property type="term" value="F:phosphatidylinositol-3,4-bisphosphate 4-phosphatase activity"/>
    <property type="evidence" value="ECO:0007669"/>
    <property type="project" value="InterPro"/>
</dbReference>
<evidence type="ECO:0000313" key="6">
    <source>
        <dbReference type="Proteomes" id="UP000663870"/>
    </source>
</evidence>
<sequence>MLISFEYLLTCDADELGMLEDSVEAIHALENVHVRFVPATKNNNLLQPRFFGTRFYCKVVIPLPAHMFAQLPQKLKDGASIRIVPIVFNIGIDHRASIARMKALHFFSSTQVENDLNYNNLAKLKAYINKSVDNLPDDIPDLMKLLEHTIYLNKPKNVDIFPLAEKICRRAYGIRVTGCKSAKDRTSMSFTLEQGQLLVNNHNIDQHDLQDVLNQFRRNGTSIENALANTGAKAYAFSYIQLRTFPEYYRAQPGTYGNVQT</sequence>
<keyword evidence="1" id="KW-0378">Hydrolase</keyword>
<evidence type="ECO:0000256" key="1">
    <source>
        <dbReference type="ARBA" id="ARBA00022801"/>
    </source>
</evidence>
<organism evidence="3 6">
    <name type="scientific">Rotaria sordida</name>
    <dbReference type="NCBI Taxonomy" id="392033"/>
    <lineage>
        <taxon>Eukaryota</taxon>
        <taxon>Metazoa</taxon>
        <taxon>Spiralia</taxon>
        <taxon>Gnathifera</taxon>
        <taxon>Rotifera</taxon>
        <taxon>Eurotatoria</taxon>
        <taxon>Bdelloidea</taxon>
        <taxon>Philodinida</taxon>
        <taxon>Philodinidae</taxon>
        <taxon>Rotaria</taxon>
    </lineage>
</organism>
<keyword evidence="6" id="KW-1185">Reference proteome</keyword>
<reference evidence="3" key="1">
    <citation type="submission" date="2021-02" db="EMBL/GenBank/DDBJ databases">
        <authorList>
            <person name="Nowell W R."/>
        </authorList>
    </citation>
    <scope>NUCLEOTIDE SEQUENCE</scope>
</reference>
<dbReference type="Proteomes" id="UP000663870">
    <property type="component" value="Unassembled WGS sequence"/>
</dbReference>